<evidence type="ECO:0000313" key="1">
    <source>
        <dbReference type="EMBL" id="KAK7488931.1"/>
    </source>
</evidence>
<dbReference type="AlphaFoldDB" id="A0ABD0KPS0"/>
<dbReference type="InterPro" id="IPR013783">
    <property type="entry name" value="Ig-like_fold"/>
</dbReference>
<organism evidence="1 2">
    <name type="scientific">Batillaria attramentaria</name>
    <dbReference type="NCBI Taxonomy" id="370345"/>
    <lineage>
        <taxon>Eukaryota</taxon>
        <taxon>Metazoa</taxon>
        <taxon>Spiralia</taxon>
        <taxon>Lophotrochozoa</taxon>
        <taxon>Mollusca</taxon>
        <taxon>Gastropoda</taxon>
        <taxon>Caenogastropoda</taxon>
        <taxon>Sorbeoconcha</taxon>
        <taxon>Cerithioidea</taxon>
        <taxon>Batillariidae</taxon>
        <taxon>Batillaria</taxon>
    </lineage>
</organism>
<protein>
    <recommendedName>
        <fullName evidence="3">Ig-like domain-containing protein</fullName>
    </recommendedName>
</protein>
<evidence type="ECO:0000313" key="2">
    <source>
        <dbReference type="Proteomes" id="UP001519460"/>
    </source>
</evidence>
<evidence type="ECO:0008006" key="3">
    <source>
        <dbReference type="Google" id="ProtNLM"/>
    </source>
</evidence>
<dbReference type="Proteomes" id="UP001519460">
    <property type="component" value="Unassembled WGS sequence"/>
</dbReference>
<comment type="caution">
    <text evidence="1">The sequence shown here is derived from an EMBL/GenBank/DDBJ whole genome shotgun (WGS) entry which is preliminary data.</text>
</comment>
<proteinExistence type="predicted"/>
<sequence length="301" mass="32496">MLLLQSNSLHLIAGDAGESIISMKPSSGSLVLESTATGGQVEITCVFPPNRKQIPKFATDISLNMKRVVQGSTDEQKLTAVLIGNETAIDLSGDNVLGSSASGALKQELVKFTMPQTTCHDAGVYICEAAFLIGFALSKTMSNKTLSVSVNPGQATMGATPKLTVYSYNTFLSLTCSGDVGTVDDTTKVQWIWEYKESQGTSWYQVHDEEVTLKSSTPSGPGDCARYQVSKFDRALITEDTGKTFRCFVRRNGSTIQDFHQYAGTYTINTVLKPGKVLLNNRLAASTKFASMVDRLVSSLV</sequence>
<dbReference type="Gene3D" id="2.60.40.10">
    <property type="entry name" value="Immunoglobulins"/>
    <property type="match status" value="1"/>
</dbReference>
<keyword evidence="2" id="KW-1185">Reference proteome</keyword>
<accession>A0ABD0KPS0</accession>
<name>A0ABD0KPS0_9CAEN</name>
<dbReference type="EMBL" id="JACVVK020000145">
    <property type="protein sequence ID" value="KAK7488931.1"/>
    <property type="molecule type" value="Genomic_DNA"/>
</dbReference>
<gene>
    <name evidence="1" type="ORF">BaRGS_00019888</name>
</gene>
<reference evidence="1 2" key="1">
    <citation type="journal article" date="2023" name="Sci. Data">
        <title>Genome assembly of the Korean intertidal mud-creeper Batillaria attramentaria.</title>
        <authorList>
            <person name="Patra A.K."/>
            <person name="Ho P.T."/>
            <person name="Jun S."/>
            <person name="Lee S.J."/>
            <person name="Kim Y."/>
            <person name="Won Y.J."/>
        </authorList>
    </citation>
    <scope>NUCLEOTIDE SEQUENCE [LARGE SCALE GENOMIC DNA]</scope>
    <source>
        <strain evidence="1">Wonlab-2016</strain>
    </source>
</reference>